<feature type="transmembrane region" description="Helical" evidence="1">
    <location>
        <begin position="12"/>
        <end position="31"/>
    </location>
</feature>
<gene>
    <name evidence="2" type="ORF">MKQ68_09570</name>
</gene>
<evidence type="ECO:0000313" key="2">
    <source>
        <dbReference type="EMBL" id="UYQ95345.1"/>
    </source>
</evidence>
<dbReference type="RefSeq" id="WP_244843589.1">
    <property type="nucleotide sequence ID" value="NZ_CP107006.1"/>
</dbReference>
<feature type="transmembrane region" description="Helical" evidence="1">
    <location>
        <begin position="96"/>
        <end position="117"/>
    </location>
</feature>
<evidence type="ECO:0000256" key="1">
    <source>
        <dbReference type="SAM" id="Phobius"/>
    </source>
</evidence>
<name>A0ABY6J6P7_9BACT</name>
<evidence type="ECO:0000313" key="3">
    <source>
        <dbReference type="Proteomes" id="UP001162741"/>
    </source>
</evidence>
<dbReference type="EMBL" id="CP107006">
    <property type="protein sequence ID" value="UYQ95345.1"/>
    <property type="molecule type" value="Genomic_DNA"/>
</dbReference>
<reference evidence="2" key="1">
    <citation type="submission" date="2022-10" db="EMBL/GenBank/DDBJ databases">
        <title>Chitinophaga sp. nov., isolated from soil.</title>
        <authorList>
            <person name="Jeon C.O."/>
        </authorList>
    </citation>
    <scope>NUCLEOTIDE SEQUENCE</scope>
    <source>
        <strain evidence="2">R8</strain>
    </source>
</reference>
<dbReference type="Proteomes" id="UP001162741">
    <property type="component" value="Chromosome"/>
</dbReference>
<protein>
    <recommendedName>
        <fullName evidence="4">DUF3592 domain-containing protein</fullName>
    </recommendedName>
</protein>
<keyword evidence="1" id="KW-0812">Transmembrane</keyword>
<keyword evidence="3" id="KW-1185">Reference proteome</keyword>
<sequence>MQQEKKISAYTFWPVVLLTLAGLIYFGGAAYQKYFGASVTAVVTAPAYNCDTRPRLPVRIGTQPQLMRLGRRACYDQRYTVGKVLQLKLHPFTGRIMADTAIPEVYFVTLLAVVVLAGRKRKSITSF</sequence>
<evidence type="ECO:0008006" key="4">
    <source>
        <dbReference type="Google" id="ProtNLM"/>
    </source>
</evidence>
<organism evidence="2 3">
    <name type="scientific">Chitinophaga horti</name>
    <dbReference type="NCBI Taxonomy" id="2920382"/>
    <lineage>
        <taxon>Bacteria</taxon>
        <taxon>Pseudomonadati</taxon>
        <taxon>Bacteroidota</taxon>
        <taxon>Chitinophagia</taxon>
        <taxon>Chitinophagales</taxon>
        <taxon>Chitinophagaceae</taxon>
        <taxon>Chitinophaga</taxon>
    </lineage>
</organism>
<keyword evidence="1" id="KW-0472">Membrane</keyword>
<accession>A0ABY6J6P7</accession>
<keyword evidence="1" id="KW-1133">Transmembrane helix</keyword>
<proteinExistence type="predicted"/>